<dbReference type="EMBL" id="ML170174">
    <property type="protein sequence ID" value="TDL22480.1"/>
    <property type="molecule type" value="Genomic_DNA"/>
</dbReference>
<evidence type="ECO:0000313" key="1">
    <source>
        <dbReference type="EMBL" id="TDL22480.1"/>
    </source>
</evidence>
<keyword evidence="2" id="KW-1185">Reference proteome</keyword>
<dbReference type="OrthoDB" id="2935414at2759"/>
<organism evidence="1 2">
    <name type="scientific">Rickenella mellea</name>
    <dbReference type="NCBI Taxonomy" id="50990"/>
    <lineage>
        <taxon>Eukaryota</taxon>
        <taxon>Fungi</taxon>
        <taxon>Dikarya</taxon>
        <taxon>Basidiomycota</taxon>
        <taxon>Agaricomycotina</taxon>
        <taxon>Agaricomycetes</taxon>
        <taxon>Hymenochaetales</taxon>
        <taxon>Rickenellaceae</taxon>
        <taxon>Rickenella</taxon>
    </lineage>
</organism>
<dbReference type="AlphaFoldDB" id="A0A4Y7Q6M6"/>
<protein>
    <recommendedName>
        <fullName evidence="3">F-box domain-containing protein</fullName>
    </recommendedName>
</protein>
<proteinExistence type="predicted"/>
<sequence length="411" mass="46791">MVSQVLHICRYLCRIALNSSIIWSFIDRIDTSWPHLVDELLRRSRPAPLTVVMQLNENEDPKSLDNQAIHMVIEEMYRVKSLQCHGTTLHSDLLRLILPIRTPCPQNLVVTSQNLSEFPGAFFGNPASSGEDMNLKKLFVFNIWVPTQSHVLQNLQCLKIIRYSQSWRFVPTIPNVSTVSQILGVLSQCPYLIEFEYNDYEGRYIPVADSDTLITPVALPHLRRICMTLNANSSVCILRHLIVPPGIFAYISGEFTINFDAPISPIYLLGCEYIEVDSGQSVVIKPVPETGYMLLDLEPRTLSWEYIFRTLPQLFGALLSQLQMFKLDECRLYTEFGSSYELWKPLLASFTSLQHLSLSFATPYMVVGLMDALGETNSGHLICPQLRELILDVGGLTIRPFPLWEEMIMCL</sequence>
<evidence type="ECO:0008006" key="3">
    <source>
        <dbReference type="Google" id="ProtNLM"/>
    </source>
</evidence>
<reference evidence="1 2" key="1">
    <citation type="submission" date="2018-06" db="EMBL/GenBank/DDBJ databases">
        <title>A transcriptomic atlas of mushroom development highlights an independent origin of complex multicellularity.</title>
        <authorList>
            <consortium name="DOE Joint Genome Institute"/>
            <person name="Krizsan K."/>
            <person name="Almasi E."/>
            <person name="Merenyi Z."/>
            <person name="Sahu N."/>
            <person name="Viragh M."/>
            <person name="Koszo T."/>
            <person name="Mondo S."/>
            <person name="Kiss B."/>
            <person name="Balint B."/>
            <person name="Kues U."/>
            <person name="Barry K."/>
            <person name="Hegedus J.C."/>
            <person name="Henrissat B."/>
            <person name="Johnson J."/>
            <person name="Lipzen A."/>
            <person name="Ohm R."/>
            <person name="Nagy I."/>
            <person name="Pangilinan J."/>
            <person name="Yan J."/>
            <person name="Xiong Y."/>
            <person name="Grigoriev I.V."/>
            <person name="Hibbett D.S."/>
            <person name="Nagy L.G."/>
        </authorList>
    </citation>
    <scope>NUCLEOTIDE SEQUENCE [LARGE SCALE GENOMIC DNA]</scope>
    <source>
        <strain evidence="1 2">SZMC22713</strain>
    </source>
</reference>
<dbReference type="VEuPathDB" id="FungiDB:BD410DRAFT_788278"/>
<evidence type="ECO:0000313" key="2">
    <source>
        <dbReference type="Proteomes" id="UP000294933"/>
    </source>
</evidence>
<dbReference type="Proteomes" id="UP000294933">
    <property type="component" value="Unassembled WGS sequence"/>
</dbReference>
<gene>
    <name evidence="1" type="ORF">BD410DRAFT_788278</name>
</gene>
<name>A0A4Y7Q6M6_9AGAM</name>
<accession>A0A4Y7Q6M6</accession>